<dbReference type="STRING" id="933084.A0A067QAC9"/>
<dbReference type="OrthoDB" id="10255344at2759"/>
<name>A0A067QAC9_9AGAM</name>
<feature type="region of interest" description="Disordered" evidence="1">
    <location>
        <begin position="135"/>
        <end position="154"/>
    </location>
</feature>
<dbReference type="InParanoid" id="A0A067QAC9"/>
<gene>
    <name evidence="2" type="ORF">JAAARDRAFT_120952</name>
</gene>
<accession>A0A067QAC9</accession>
<feature type="non-terminal residue" evidence="2">
    <location>
        <position position="200"/>
    </location>
</feature>
<dbReference type="EMBL" id="KL197710">
    <property type="protein sequence ID" value="KDQ63135.1"/>
    <property type="molecule type" value="Genomic_DNA"/>
</dbReference>
<evidence type="ECO:0000313" key="2">
    <source>
        <dbReference type="EMBL" id="KDQ63135.1"/>
    </source>
</evidence>
<dbReference type="Proteomes" id="UP000027265">
    <property type="component" value="Unassembled WGS sequence"/>
</dbReference>
<sequence>MLLSDSQHANVQSTLFKREIELNEMKMTLDDTLHKLRHEADKALGLQQELKQCSEKLADERTYRENSQKIIDDANLKLKEEASRSRELQSIIDKLSHGSDGTKAECSKLELEKRKLESRLKEMEANLHQVVTAATPARTRPTRARSSSLSGLQITSLQQENNELRSARAQHEAILQASKEKLQHAQEDLIAVQNEKTALE</sequence>
<organism evidence="2 3">
    <name type="scientific">Jaapia argillacea MUCL 33604</name>
    <dbReference type="NCBI Taxonomy" id="933084"/>
    <lineage>
        <taxon>Eukaryota</taxon>
        <taxon>Fungi</taxon>
        <taxon>Dikarya</taxon>
        <taxon>Basidiomycota</taxon>
        <taxon>Agaricomycotina</taxon>
        <taxon>Agaricomycetes</taxon>
        <taxon>Agaricomycetidae</taxon>
        <taxon>Jaapiales</taxon>
        <taxon>Jaapiaceae</taxon>
        <taxon>Jaapia</taxon>
    </lineage>
</organism>
<keyword evidence="3" id="KW-1185">Reference proteome</keyword>
<protein>
    <submittedName>
        <fullName evidence="2">Uncharacterized protein</fullName>
    </submittedName>
</protein>
<evidence type="ECO:0000313" key="3">
    <source>
        <dbReference type="Proteomes" id="UP000027265"/>
    </source>
</evidence>
<evidence type="ECO:0000256" key="1">
    <source>
        <dbReference type="SAM" id="MobiDB-lite"/>
    </source>
</evidence>
<dbReference type="AlphaFoldDB" id="A0A067QAC9"/>
<proteinExistence type="predicted"/>
<dbReference type="HOGENOM" id="CLU_1369141_0_0_1"/>
<reference evidence="3" key="1">
    <citation type="journal article" date="2014" name="Proc. Natl. Acad. Sci. U.S.A.">
        <title>Extensive sampling of basidiomycete genomes demonstrates inadequacy of the white-rot/brown-rot paradigm for wood decay fungi.</title>
        <authorList>
            <person name="Riley R."/>
            <person name="Salamov A.A."/>
            <person name="Brown D.W."/>
            <person name="Nagy L.G."/>
            <person name="Floudas D."/>
            <person name="Held B.W."/>
            <person name="Levasseur A."/>
            <person name="Lombard V."/>
            <person name="Morin E."/>
            <person name="Otillar R."/>
            <person name="Lindquist E.A."/>
            <person name="Sun H."/>
            <person name="LaButti K.M."/>
            <person name="Schmutz J."/>
            <person name="Jabbour D."/>
            <person name="Luo H."/>
            <person name="Baker S.E."/>
            <person name="Pisabarro A.G."/>
            <person name="Walton J.D."/>
            <person name="Blanchette R.A."/>
            <person name="Henrissat B."/>
            <person name="Martin F."/>
            <person name="Cullen D."/>
            <person name="Hibbett D.S."/>
            <person name="Grigoriev I.V."/>
        </authorList>
    </citation>
    <scope>NUCLEOTIDE SEQUENCE [LARGE SCALE GENOMIC DNA]</scope>
    <source>
        <strain evidence="3">MUCL 33604</strain>
    </source>
</reference>